<comment type="caution">
    <text evidence="1">The sequence shown here is derived from an EMBL/GenBank/DDBJ whole genome shotgun (WGS) entry which is preliminary data.</text>
</comment>
<dbReference type="Proteomes" id="UP000777438">
    <property type="component" value="Unassembled WGS sequence"/>
</dbReference>
<protein>
    <submittedName>
        <fullName evidence="1">Uncharacterized protein</fullName>
    </submittedName>
</protein>
<sequence length="244" mass="27550">MKLLCVEVARSGNCMRNRRVPHRGVGHNIGLQITRQVTGTVWMRPLHAFNVIPGLSIFFVEFGQKSWSSVFSFANNPAILHLRTPLKQLPISISSHITHRSRVYQELKPSSEVYQPSLTPCLVLRLVSNHFQQVSVTTLPGRKSPRPSLFPRCRTDAQEMFLIATLTKSTNSKAVFLEAPIVTLSLHSRDAKDRLDLPLLSRARVGKTQDEAMCSKTHCSTQRSSSSTMSSQGRYFMRRLNYLS</sequence>
<accession>A0A9P8WFX1</accession>
<dbReference type="AlphaFoldDB" id="A0A9P8WFX1"/>
<evidence type="ECO:0000313" key="1">
    <source>
        <dbReference type="EMBL" id="KAH6896756.1"/>
    </source>
</evidence>
<proteinExistence type="predicted"/>
<evidence type="ECO:0000313" key="2">
    <source>
        <dbReference type="Proteomes" id="UP000777438"/>
    </source>
</evidence>
<keyword evidence="2" id="KW-1185">Reference proteome</keyword>
<name>A0A9P8WFX1_9HYPO</name>
<reference evidence="1 2" key="1">
    <citation type="journal article" date="2021" name="Nat. Commun.">
        <title>Genetic determinants of endophytism in the Arabidopsis root mycobiome.</title>
        <authorList>
            <person name="Mesny F."/>
            <person name="Miyauchi S."/>
            <person name="Thiergart T."/>
            <person name="Pickel B."/>
            <person name="Atanasova L."/>
            <person name="Karlsson M."/>
            <person name="Huettel B."/>
            <person name="Barry K.W."/>
            <person name="Haridas S."/>
            <person name="Chen C."/>
            <person name="Bauer D."/>
            <person name="Andreopoulos W."/>
            <person name="Pangilinan J."/>
            <person name="LaButti K."/>
            <person name="Riley R."/>
            <person name="Lipzen A."/>
            <person name="Clum A."/>
            <person name="Drula E."/>
            <person name="Henrissat B."/>
            <person name="Kohler A."/>
            <person name="Grigoriev I.V."/>
            <person name="Martin F.M."/>
            <person name="Hacquard S."/>
        </authorList>
    </citation>
    <scope>NUCLEOTIDE SEQUENCE [LARGE SCALE GENOMIC DNA]</scope>
    <source>
        <strain evidence="1 2">MPI-CAGE-CH-0241</strain>
    </source>
</reference>
<dbReference type="EMBL" id="JAGPYM010000003">
    <property type="protein sequence ID" value="KAH6896756.1"/>
    <property type="molecule type" value="Genomic_DNA"/>
</dbReference>
<gene>
    <name evidence="1" type="ORF">B0T10DRAFT_454654</name>
</gene>
<organism evidence="1 2">
    <name type="scientific">Thelonectria olida</name>
    <dbReference type="NCBI Taxonomy" id="1576542"/>
    <lineage>
        <taxon>Eukaryota</taxon>
        <taxon>Fungi</taxon>
        <taxon>Dikarya</taxon>
        <taxon>Ascomycota</taxon>
        <taxon>Pezizomycotina</taxon>
        <taxon>Sordariomycetes</taxon>
        <taxon>Hypocreomycetidae</taxon>
        <taxon>Hypocreales</taxon>
        <taxon>Nectriaceae</taxon>
        <taxon>Thelonectria</taxon>
    </lineage>
</organism>